<evidence type="ECO:0000259" key="1">
    <source>
        <dbReference type="Pfam" id="PF01370"/>
    </source>
</evidence>
<protein>
    <submittedName>
        <fullName evidence="2">NAD-dependent epimerase</fullName>
    </submittedName>
</protein>
<dbReference type="InterPro" id="IPR001509">
    <property type="entry name" value="Epimerase_deHydtase"/>
</dbReference>
<organism evidence="2 3">
    <name type="scientific">Arthrobacter mangrovi</name>
    <dbReference type="NCBI Taxonomy" id="2966350"/>
    <lineage>
        <taxon>Bacteria</taxon>
        <taxon>Bacillati</taxon>
        <taxon>Actinomycetota</taxon>
        <taxon>Actinomycetes</taxon>
        <taxon>Micrococcales</taxon>
        <taxon>Micrococcaceae</taxon>
        <taxon>Arthrobacter</taxon>
    </lineage>
</organism>
<feature type="domain" description="NAD-dependent epimerase/dehydratase" evidence="1">
    <location>
        <begin position="6"/>
        <end position="210"/>
    </location>
</feature>
<name>A0ABQ5MQ16_9MICC</name>
<keyword evidence="3" id="KW-1185">Reference proteome</keyword>
<comment type="caution">
    <text evidence="2">The sequence shown here is derived from an EMBL/GenBank/DDBJ whole genome shotgun (WGS) entry which is preliminary data.</text>
</comment>
<accession>A0ABQ5MQ16</accession>
<gene>
    <name evidence="2" type="ORF">AHIS1636_02390</name>
</gene>
<dbReference type="PANTHER" id="PTHR48079">
    <property type="entry name" value="PROTEIN YEEZ"/>
    <property type="match status" value="1"/>
</dbReference>
<dbReference type="Gene3D" id="3.40.50.720">
    <property type="entry name" value="NAD(P)-binding Rossmann-like Domain"/>
    <property type="match status" value="1"/>
</dbReference>
<dbReference type="Proteomes" id="UP001209654">
    <property type="component" value="Unassembled WGS sequence"/>
</dbReference>
<dbReference type="Pfam" id="PF01370">
    <property type="entry name" value="Epimerase"/>
    <property type="match status" value="1"/>
</dbReference>
<evidence type="ECO:0000313" key="2">
    <source>
        <dbReference type="EMBL" id="GLB65800.1"/>
    </source>
</evidence>
<dbReference type="EMBL" id="BRVS01000001">
    <property type="protein sequence ID" value="GLB65800.1"/>
    <property type="molecule type" value="Genomic_DNA"/>
</dbReference>
<reference evidence="2 3" key="1">
    <citation type="journal article" date="2023" name="Int. J. Syst. Evol. Microbiol.">
        <title>Arthrobacter mangrovi sp. nov., an actinobacterium isolated from the rhizosphere of a mangrove.</title>
        <authorList>
            <person name="Hamada M."/>
            <person name="Saitou S."/>
            <person name="Enomoto N."/>
            <person name="Nanri K."/>
            <person name="Hidaka K."/>
            <person name="Miura T."/>
            <person name="Tamura T."/>
        </authorList>
    </citation>
    <scope>NUCLEOTIDE SEQUENCE [LARGE SCALE GENOMIC DNA]</scope>
    <source>
        <strain evidence="2 3">NBRC 112813</strain>
    </source>
</reference>
<evidence type="ECO:0000313" key="3">
    <source>
        <dbReference type="Proteomes" id="UP001209654"/>
    </source>
</evidence>
<sequence>MPQLQIVTGAGPVGWTIAEQLAAQGHPVRVLTRSGSGPDHPLVERRAVDVSRAELLETEFENAAAVFHCIHGSAYSARAWRAELPAAEQAVLGAAGAAGAVVVFPESLYAYDHPQPAMAENSSRSAAGGKRGIRTQLLKAREASRTPTVSVAASDFFGPRVRNAHAGERMVPAVLAGRTVRVMGRPDVAHSFTYVPDLAAAMIRAAQQPEVWNSVLHAPTGPAVTQEGLVRVFADAAGVEAPRVGSLPGWLIRALGIALPGLRELAETLYQFEEPFVLESGRTQELLGLTPTPLGDAAAGTVKWWRAELRRPAAA</sequence>
<proteinExistence type="predicted"/>
<dbReference type="SUPFAM" id="SSF51735">
    <property type="entry name" value="NAD(P)-binding Rossmann-fold domains"/>
    <property type="match status" value="1"/>
</dbReference>
<dbReference type="InterPro" id="IPR051783">
    <property type="entry name" value="NAD(P)-dependent_oxidoreduct"/>
</dbReference>
<dbReference type="InterPro" id="IPR036291">
    <property type="entry name" value="NAD(P)-bd_dom_sf"/>
</dbReference>
<dbReference type="PANTHER" id="PTHR48079:SF6">
    <property type="entry name" value="NAD(P)-BINDING DOMAIN-CONTAINING PROTEIN-RELATED"/>
    <property type="match status" value="1"/>
</dbReference>
<dbReference type="RefSeq" id="WP_264793972.1">
    <property type="nucleotide sequence ID" value="NZ_BRVS01000001.1"/>
</dbReference>